<dbReference type="PANTHER" id="PTHR47505">
    <property type="entry name" value="DNA UTILIZATION PROTEIN YHGH"/>
    <property type="match status" value="1"/>
</dbReference>
<accession>A0A2L0UEB6</accession>
<sequence>MRAAVLSPVLDRLVFGRTCRRLARAVSAFGALLLPSSCVLCGAWDTSLCGGCLAAFRRATARPFRADDGAESLPDVELGAPGENGRLLPGPSHGPLPVLAAGRYGRAVSVVLLAYKNHGHVDLAAPVGAALAGVLHEAARAFRVPEPAGAQPVLVVPVPTRPSSRRRRGYDPLMLLLSRLDRAGHLPASAVLAPCLRQVPQFARFAATVGQGGIPSLPAALAGVRSGWGGGQKGLGRRRRRTNVLHTMELPARSRGALAGRDCIIVDDVLTTGATIGEVHRVLVLSGARVLGAAVIAATSSPVGDAARRVQVPPAVPPMVS</sequence>
<dbReference type="SUPFAM" id="SSF53271">
    <property type="entry name" value="PRTase-like"/>
    <property type="match status" value="1"/>
</dbReference>
<name>A0A2L0UEB6_9MICC</name>
<feature type="domain" description="Phosphoribosyltransferase" evidence="2">
    <location>
        <begin position="253"/>
        <end position="300"/>
    </location>
</feature>
<evidence type="ECO:0000313" key="3">
    <source>
        <dbReference type="EMBL" id="AUZ87542.1"/>
    </source>
</evidence>
<dbReference type="RefSeq" id="WP_208741563.1">
    <property type="nucleotide sequence ID" value="NZ_CP024915.1"/>
</dbReference>
<dbReference type="AlphaFoldDB" id="A0A2L0UEB6"/>
<dbReference type="Gene3D" id="3.40.50.2020">
    <property type="match status" value="1"/>
</dbReference>
<dbReference type="InterPro" id="IPR000836">
    <property type="entry name" value="PRTase_dom"/>
</dbReference>
<comment type="similarity">
    <text evidence="1">Belongs to the ComF/GntX family.</text>
</comment>
<dbReference type="CDD" id="cd06223">
    <property type="entry name" value="PRTases_typeI"/>
    <property type="match status" value="1"/>
</dbReference>
<dbReference type="EMBL" id="CP024915">
    <property type="protein sequence ID" value="AUZ87542.1"/>
    <property type="molecule type" value="Genomic_DNA"/>
</dbReference>
<dbReference type="Proteomes" id="UP000239187">
    <property type="component" value="Chromosome"/>
</dbReference>
<evidence type="ECO:0000256" key="1">
    <source>
        <dbReference type="ARBA" id="ARBA00008007"/>
    </source>
</evidence>
<dbReference type="InterPro" id="IPR029057">
    <property type="entry name" value="PRTase-like"/>
</dbReference>
<reference evidence="3 4" key="1">
    <citation type="submission" date="2017-11" db="EMBL/GenBank/DDBJ databases">
        <title>Draft genome of Arthrobacter agilis strain UMCV2, a plant growth-promoting rhizobacterium and biocontrol capacity of phytopathogenic fungi.</title>
        <authorList>
            <person name="Martinez-Camara R."/>
            <person name="Santoyo G."/>
            <person name="Moreno-Hagelsieb G."/>
            <person name="Valencia-Cantero E."/>
        </authorList>
    </citation>
    <scope>NUCLEOTIDE SEQUENCE [LARGE SCALE GENOMIC DNA]</scope>
    <source>
        <strain evidence="3 4">UMCV2</strain>
    </source>
</reference>
<proteinExistence type="inferred from homology"/>
<evidence type="ECO:0000313" key="4">
    <source>
        <dbReference type="Proteomes" id="UP000239187"/>
    </source>
</evidence>
<organism evidence="3 4">
    <name type="scientific">Arthrobacter agilis</name>
    <dbReference type="NCBI Taxonomy" id="37921"/>
    <lineage>
        <taxon>Bacteria</taxon>
        <taxon>Bacillati</taxon>
        <taxon>Actinomycetota</taxon>
        <taxon>Actinomycetes</taxon>
        <taxon>Micrococcales</taxon>
        <taxon>Micrococcaceae</taxon>
        <taxon>Arthrobacter</taxon>
    </lineage>
</organism>
<dbReference type="InterPro" id="IPR051910">
    <property type="entry name" value="ComF/GntX_DNA_util-trans"/>
</dbReference>
<dbReference type="Pfam" id="PF00156">
    <property type="entry name" value="Pribosyltran"/>
    <property type="match status" value="1"/>
</dbReference>
<dbReference type="PANTHER" id="PTHR47505:SF1">
    <property type="entry name" value="DNA UTILIZATION PROTEIN YHGH"/>
    <property type="match status" value="1"/>
</dbReference>
<protein>
    <submittedName>
        <fullName evidence="3">ComF family protein</fullName>
    </submittedName>
</protein>
<gene>
    <name evidence="3" type="ORF">CVO76_07790</name>
</gene>
<evidence type="ECO:0000259" key="2">
    <source>
        <dbReference type="Pfam" id="PF00156"/>
    </source>
</evidence>